<accession>A0AA88UTR4</accession>
<dbReference type="PANTHER" id="PTHR13887:SF41">
    <property type="entry name" value="THIOREDOXIN SUPERFAMILY PROTEIN"/>
    <property type="match status" value="1"/>
</dbReference>
<sequence>MALCSSDFDESPKFCGSFHISGKEEKKPHKSGLDIDLCKREPKLQVFSEGVQIRELIKLVLPYAANSTYFANKYTKSMAQAAANDTGKKLIRIDISSDSVCPWCFVGKKNLDKAIASSKDQFDFKGVNKKEFYRSKFGSRSEQIVSRMTEVFRGLGLEYNMSGLTYERKSQNL</sequence>
<comment type="caution">
    <text evidence="1">The sequence shown here is derived from an EMBL/GenBank/DDBJ whole genome shotgun (WGS) entry which is preliminary data.</text>
</comment>
<proteinExistence type="predicted"/>
<evidence type="ECO:0000313" key="1">
    <source>
        <dbReference type="EMBL" id="KAK2997394.1"/>
    </source>
</evidence>
<protein>
    <submittedName>
        <fullName evidence="1">Uncharacterized protein</fullName>
    </submittedName>
</protein>
<evidence type="ECO:0000313" key="2">
    <source>
        <dbReference type="Proteomes" id="UP001188597"/>
    </source>
</evidence>
<gene>
    <name evidence="1" type="ORF">RJ639_024737</name>
</gene>
<reference evidence="1" key="1">
    <citation type="submission" date="2022-12" db="EMBL/GenBank/DDBJ databases">
        <title>Draft genome assemblies for two species of Escallonia (Escalloniales).</title>
        <authorList>
            <person name="Chanderbali A."/>
            <person name="Dervinis C."/>
            <person name="Anghel I."/>
            <person name="Soltis D."/>
            <person name="Soltis P."/>
            <person name="Zapata F."/>
        </authorList>
    </citation>
    <scope>NUCLEOTIDE SEQUENCE</scope>
    <source>
        <strain evidence="1">UCBG64.0493</strain>
        <tissue evidence="1">Leaf</tissue>
    </source>
</reference>
<keyword evidence="2" id="KW-1185">Reference proteome</keyword>
<dbReference type="PANTHER" id="PTHR13887">
    <property type="entry name" value="GLUTATHIONE S-TRANSFERASE KAPPA"/>
    <property type="match status" value="1"/>
</dbReference>
<organism evidence="1 2">
    <name type="scientific">Escallonia herrerae</name>
    <dbReference type="NCBI Taxonomy" id="1293975"/>
    <lineage>
        <taxon>Eukaryota</taxon>
        <taxon>Viridiplantae</taxon>
        <taxon>Streptophyta</taxon>
        <taxon>Embryophyta</taxon>
        <taxon>Tracheophyta</taxon>
        <taxon>Spermatophyta</taxon>
        <taxon>Magnoliopsida</taxon>
        <taxon>eudicotyledons</taxon>
        <taxon>Gunneridae</taxon>
        <taxon>Pentapetalae</taxon>
        <taxon>asterids</taxon>
        <taxon>campanulids</taxon>
        <taxon>Escalloniales</taxon>
        <taxon>Escalloniaceae</taxon>
        <taxon>Escallonia</taxon>
    </lineage>
</organism>
<dbReference type="AlphaFoldDB" id="A0AA88UTR4"/>
<name>A0AA88UTR4_9ASTE</name>
<dbReference type="EMBL" id="JAVXUP010004217">
    <property type="protein sequence ID" value="KAK2997394.1"/>
    <property type="molecule type" value="Genomic_DNA"/>
</dbReference>
<dbReference type="Gene3D" id="3.40.30.10">
    <property type="entry name" value="Glutaredoxin"/>
    <property type="match status" value="1"/>
</dbReference>
<dbReference type="Proteomes" id="UP001188597">
    <property type="component" value="Unassembled WGS sequence"/>
</dbReference>